<evidence type="ECO:0000313" key="2">
    <source>
        <dbReference type="EMBL" id="EEF46335.1"/>
    </source>
</evidence>
<dbReference type="PANTHER" id="PTHR36328">
    <property type="entry name" value="TRANSMEMBRANE PROTEIN"/>
    <property type="match status" value="1"/>
</dbReference>
<feature type="chain" id="PRO_5002890924" evidence="1">
    <location>
        <begin position="30"/>
        <end position="78"/>
    </location>
</feature>
<dbReference type="PANTHER" id="PTHR36328:SF1">
    <property type="entry name" value="TRANSMEMBRANE PROTEIN"/>
    <property type="match status" value="1"/>
</dbReference>
<keyword evidence="3" id="KW-1185">Reference proteome</keyword>
<proteinExistence type="predicted"/>
<sequence length="78" mass="8375">MAANYQRSSLVTIFIILMVLPLMVPPANAARFAQQGIIEVSLKEEPMCPQCTCCSAPPPGSCCKCCTNSVQPLDTNMP</sequence>
<evidence type="ECO:0000313" key="3">
    <source>
        <dbReference type="Proteomes" id="UP000008311"/>
    </source>
</evidence>
<gene>
    <name evidence="2" type="ORF">RCOM_1486940</name>
</gene>
<dbReference type="InParanoid" id="B9RQ96"/>
<dbReference type="Proteomes" id="UP000008311">
    <property type="component" value="Unassembled WGS sequence"/>
</dbReference>
<keyword evidence="1" id="KW-0732">Signal</keyword>
<dbReference type="EMBL" id="EQ973801">
    <property type="protein sequence ID" value="EEF46335.1"/>
    <property type="molecule type" value="Genomic_DNA"/>
</dbReference>
<reference evidence="3" key="1">
    <citation type="journal article" date="2010" name="Nat. Biotechnol.">
        <title>Draft genome sequence of the oilseed species Ricinus communis.</title>
        <authorList>
            <person name="Chan A.P."/>
            <person name="Crabtree J."/>
            <person name="Zhao Q."/>
            <person name="Lorenzi H."/>
            <person name="Orvis J."/>
            <person name="Puiu D."/>
            <person name="Melake-Berhan A."/>
            <person name="Jones K.M."/>
            <person name="Redman J."/>
            <person name="Chen G."/>
            <person name="Cahoon E.B."/>
            <person name="Gedil M."/>
            <person name="Stanke M."/>
            <person name="Haas B.J."/>
            <person name="Wortman J.R."/>
            <person name="Fraser-Liggett C.M."/>
            <person name="Ravel J."/>
            <person name="Rabinowicz P.D."/>
        </authorList>
    </citation>
    <scope>NUCLEOTIDE SEQUENCE [LARGE SCALE GENOMIC DNA]</scope>
    <source>
        <strain evidence="3">cv. Hale</strain>
    </source>
</reference>
<name>B9RQ96_RICCO</name>
<accession>B9RQ96</accession>
<protein>
    <submittedName>
        <fullName evidence="2">Uncharacterized protein</fullName>
    </submittedName>
</protein>
<feature type="signal peptide" evidence="1">
    <location>
        <begin position="1"/>
        <end position="29"/>
    </location>
</feature>
<organism evidence="2 3">
    <name type="scientific">Ricinus communis</name>
    <name type="common">Castor bean</name>
    <dbReference type="NCBI Taxonomy" id="3988"/>
    <lineage>
        <taxon>Eukaryota</taxon>
        <taxon>Viridiplantae</taxon>
        <taxon>Streptophyta</taxon>
        <taxon>Embryophyta</taxon>
        <taxon>Tracheophyta</taxon>
        <taxon>Spermatophyta</taxon>
        <taxon>Magnoliopsida</taxon>
        <taxon>eudicotyledons</taxon>
        <taxon>Gunneridae</taxon>
        <taxon>Pentapetalae</taxon>
        <taxon>rosids</taxon>
        <taxon>fabids</taxon>
        <taxon>Malpighiales</taxon>
        <taxon>Euphorbiaceae</taxon>
        <taxon>Acalyphoideae</taxon>
        <taxon>Acalypheae</taxon>
        <taxon>Ricinus</taxon>
    </lineage>
</organism>
<dbReference type="AlphaFoldDB" id="B9RQ96"/>
<evidence type="ECO:0000256" key="1">
    <source>
        <dbReference type="SAM" id="SignalP"/>
    </source>
</evidence>